<gene>
    <name evidence="1" type="ORF">SARC_16698</name>
</gene>
<keyword evidence="2" id="KW-1185">Reference proteome</keyword>
<accession>A0A0L0F2D6</accession>
<dbReference type="GeneID" id="25917202"/>
<evidence type="ECO:0000313" key="2">
    <source>
        <dbReference type="Proteomes" id="UP000054560"/>
    </source>
</evidence>
<dbReference type="AlphaFoldDB" id="A0A0L0F2D6"/>
<evidence type="ECO:0000313" key="1">
    <source>
        <dbReference type="EMBL" id="KNC70774.1"/>
    </source>
</evidence>
<protein>
    <submittedName>
        <fullName evidence="1">Uncharacterized protein</fullName>
    </submittedName>
</protein>
<proteinExistence type="predicted"/>
<organism evidence="1 2">
    <name type="scientific">Sphaeroforma arctica JP610</name>
    <dbReference type="NCBI Taxonomy" id="667725"/>
    <lineage>
        <taxon>Eukaryota</taxon>
        <taxon>Ichthyosporea</taxon>
        <taxon>Ichthyophonida</taxon>
        <taxon>Sphaeroforma</taxon>
    </lineage>
</organism>
<dbReference type="RefSeq" id="XP_014144676.1">
    <property type="nucleotide sequence ID" value="XM_014289201.1"/>
</dbReference>
<reference evidence="1 2" key="1">
    <citation type="submission" date="2011-02" db="EMBL/GenBank/DDBJ databases">
        <title>The Genome Sequence of Sphaeroforma arctica JP610.</title>
        <authorList>
            <consortium name="The Broad Institute Genome Sequencing Platform"/>
            <person name="Russ C."/>
            <person name="Cuomo C."/>
            <person name="Young S.K."/>
            <person name="Zeng Q."/>
            <person name="Gargeya S."/>
            <person name="Alvarado L."/>
            <person name="Berlin A."/>
            <person name="Chapman S.B."/>
            <person name="Chen Z."/>
            <person name="Freedman E."/>
            <person name="Gellesch M."/>
            <person name="Goldberg J."/>
            <person name="Griggs A."/>
            <person name="Gujja S."/>
            <person name="Heilman E."/>
            <person name="Heiman D."/>
            <person name="Howarth C."/>
            <person name="Mehta T."/>
            <person name="Neiman D."/>
            <person name="Pearson M."/>
            <person name="Roberts A."/>
            <person name="Saif S."/>
            <person name="Shea T."/>
            <person name="Shenoy N."/>
            <person name="Sisk P."/>
            <person name="Stolte C."/>
            <person name="Sykes S."/>
            <person name="White J."/>
            <person name="Yandava C."/>
            <person name="Burger G."/>
            <person name="Gray M.W."/>
            <person name="Holland P.W.H."/>
            <person name="King N."/>
            <person name="Lang F.B.F."/>
            <person name="Roger A.J."/>
            <person name="Ruiz-Trillo I."/>
            <person name="Haas B."/>
            <person name="Nusbaum C."/>
            <person name="Birren B."/>
        </authorList>
    </citation>
    <scope>NUCLEOTIDE SEQUENCE [LARGE SCALE GENOMIC DNA]</scope>
    <source>
        <strain evidence="1 2">JP610</strain>
    </source>
</reference>
<sequence length="63" mass="7076">AHILRLPVLEESYRAYAQTIFAMEKFPNATVVAKAIKAHKPQTHNAKLVFEYLSSARSAHPGR</sequence>
<feature type="non-terminal residue" evidence="1">
    <location>
        <position position="1"/>
    </location>
</feature>
<name>A0A0L0F2D6_9EUKA</name>
<dbReference type="EMBL" id="KQ250264">
    <property type="protein sequence ID" value="KNC70774.1"/>
    <property type="molecule type" value="Genomic_DNA"/>
</dbReference>
<dbReference type="Proteomes" id="UP000054560">
    <property type="component" value="Unassembled WGS sequence"/>
</dbReference>